<sequence length="128" mass="13969">MARKTSLALVTVGVLLAGCATPLQQCLYDAEQPAREIERTLSEEYATLSRGYSIERIRVPTMSMGVCGGPGGAAVPCARPDYDINEIHHRVDRDLVRERIALLERQLARERPRATAASAQCQATYPAG</sequence>
<gene>
    <name evidence="1" type="ORF">OKW52_00950</name>
</gene>
<organism evidence="1 2">
    <name type="scientific">Pararhodobacter zhoushanensis</name>
    <dbReference type="NCBI Taxonomy" id="2479545"/>
    <lineage>
        <taxon>Bacteria</taxon>
        <taxon>Pseudomonadati</taxon>
        <taxon>Pseudomonadota</taxon>
        <taxon>Alphaproteobacteria</taxon>
        <taxon>Rhodobacterales</taxon>
        <taxon>Paracoccaceae</taxon>
        <taxon>Pararhodobacter</taxon>
    </lineage>
</organism>
<dbReference type="PROSITE" id="PS51257">
    <property type="entry name" value="PROKAR_LIPOPROTEIN"/>
    <property type="match status" value="1"/>
</dbReference>
<evidence type="ECO:0008006" key="3">
    <source>
        <dbReference type="Google" id="ProtNLM"/>
    </source>
</evidence>
<dbReference type="RefSeq" id="WP_264504041.1">
    <property type="nucleotide sequence ID" value="NZ_JAPDFL010000001.1"/>
</dbReference>
<dbReference type="Proteomes" id="UP001208938">
    <property type="component" value="Unassembled WGS sequence"/>
</dbReference>
<evidence type="ECO:0000313" key="1">
    <source>
        <dbReference type="EMBL" id="MCW1930873.1"/>
    </source>
</evidence>
<comment type="caution">
    <text evidence="1">The sequence shown here is derived from an EMBL/GenBank/DDBJ whole genome shotgun (WGS) entry which is preliminary data.</text>
</comment>
<accession>A0ABT3GTJ6</accession>
<reference evidence="1 2" key="1">
    <citation type="submission" date="2022-10" db="EMBL/GenBank/DDBJ databases">
        <title>Pararhodobacter sp. nov., isolated from marine algae.</title>
        <authorList>
            <person name="Choi B.J."/>
            <person name="Kim J.M."/>
            <person name="Lee J.K."/>
            <person name="Choi D.G."/>
            <person name="Jeon C.O."/>
        </authorList>
    </citation>
    <scope>NUCLEOTIDE SEQUENCE [LARGE SCALE GENOMIC DNA]</scope>
    <source>
        <strain evidence="1 2">ZQ420</strain>
    </source>
</reference>
<proteinExistence type="predicted"/>
<evidence type="ECO:0000313" key="2">
    <source>
        <dbReference type="Proteomes" id="UP001208938"/>
    </source>
</evidence>
<name>A0ABT3GTJ6_9RHOB</name>
<dbReference type="EMBL" id="JAPDFL010000001">
    <property type="protein sequence ID" value="MCW1930873.1"/>
    <property type="molecule type" value="Genomic_DNA"/>
</dbReference>
<keyword evidence="2" id="KW-1185">Reference proteome</keyword>
<protein>
    <recommendedName>
        <fullName evidence="3">Lipoprotein</fullName>
    </recommendedName>
</protein>